<reference evidence="12" key="1">
    <citation type="submission" date="2016-10" db="EMBL/GenBank/DDBJ databases">
        <authorList>
            <person name="Varghese N."/>
            <person name="Submissions S."/>
        </authorList>
    </citation>
    <scope>NUCLEOTIDE SEQUENCE [LARGE SCALE GENOMIC DNA]</scope>
    <source>
        <strain evidence="12">DSM 20403</strain>
    </source>
</reference>
<dbReference type="EMBL" id="FOPI01000005">
    <property type="protein sequence ID" value="SFG19946.1"/>
    <property type="molecule type" value="Genomic_DNA"/>
</dbReference>
<keyword evidence="7 11" id="KW-0407">Ion channel</keyword>
<dbReference type="GO" id="GO:0005249">
    <property type="term" value="F:voltage-gated potassium channel activity"/>
    <property type="evidence" value="ECO:0007669"/>
    <property type="project" value="InterPro"/>
</dbReference>
<dbReference type="Gene3D" id="1.10.287.70">
    <property type="match status" value="1"/>
</dbReference>
<keyword evidence="2" id="KW-0813">Transport</keyword>
<dbReference type="InterPro" id="IPR027359">
    <property type="entry name" value="Volt_channel_dom_sf"/>
</dbReference>
<feature type="transmembrane region" description="Helical" evidence="9">
    <location>
        <begin position="7"/>
        <end position="30"/>
    </location>
</feature>
<dbReference type="InterPro" id="IPR028325">
    <property type="entry name" value="VG_K_chnl"/>
</dbReference>
<dbReference type="PRINTS" id="PR00169">
    <property type="entry name" value="KCHANNEL"/>
</dbReference>
<evidence type="ECO:0000256" key="8">
    <source>
        <dbReference type="SAM" id="Coils"/>
    </source>
</evidence>
<keyword evidence="3 9" id="KW-0812">Transmembrane</keyword>
<name>A0A1I2Q291_9LACO</name>
<gene>
    <name evidence="11" type="ORF">SAMN02910432_00317</name>
</gene>
<feature type="transmembrane region" description="Helical" evidence="9">
    <location>
        <begin position="36"/>
        <end position="56"/>
    </location>
</feature>
<feature type="domain" description="Potassium channel" evidence="10">
    <location>
        <begin position="134"/>
        <end position="206"/>
    </location>
</feature>
<accession>A0A1I2Q291</accession>
<evidence type="ECO:0000313" key="12">
    <source>
        <dbReference type="Proteomes" id="UP000182635"/>
    </source>
</evidence>
<evidence type="ECO:0000256" key="9">
    <source>
        <dbReference type="SAM" id="Phobius"/>
    </source>
</evidence>
<feature type="coiled-coil region" evidence="8">
    <location>
        <begin position="221"/>
        <end position="248"/>
    </location>
</feature>
<dbReference type="OrthoDB" id="9785285at2"/>
<keyword evidence="4 9" id="KW-1133">Transmembrane helix</keyword>
<dbReference type="Pfam" id="PF07885">
    <property type="entry name" value="Ion_trans_2"/>
    <property type="match status" value="1"/>
</dbReference>
<sequence length="252" mass="29249">MRRSYNALIIILATISIILSMLDISGIISIVQKPYVYVDASIWLMFVFDYFYGLMAAKDKRFYFRTHIWDLLAIIPLNALFSFFRFNRIFKLVSMQRILLVFRFVRLAGIIGKLQLKLKTFLKTNNIVYLFYVCGLMLLVSSFIYSLSEHVSLGNAFWWALATVSTVGYGDISPHTFIGRFAAALLMILGVGFIGMLTSTLTKFFTEEHKKSEFVQIMHVLHKLERQNEELSTRISALEQQLHKNEREKNKD</sequence>
<dbReference type="SUPFAM" id="SSF81324">
    <property type="entry name" value="Voltage-gated potassium channels"/>
    <property type="match status" value="1"/>
</dbReference>
<dbReference type="InterPro" id="IPR013099">
    <property type="entry name" value="K_chnl_dom"/>
</dbReference>
<comment type="subcellular location">
    <subcellularLocation>
        <location evidence="1">Membrane</location>
        <topology evidence="1">Multi-pass membrane protein</topology>
    </subcellularLocation>
</comment>
<keyword evidence="5" id="KW-0406">Ion transport</keyword>
<organism evidence="11 12">
    <name type="scientific">Ligilactobacillus ruminis DSM 20403 = NBRC 102161</name>
    <dbReference type="NCBI Taxonomy" id="1423798"/>
    <lineage>
        <taxon>Bacteria</taxon>
        <taxon>Bacillati</taxon>
        <taxon>Bacillota</taxon>
        <taxon>Bacilli</taxon>
        <taxon>Lactobacillales</taxon>
        <taxon>Lactobacillaceae</taxon>
        <taxon>Ligilactobacillus</taxon>
    </lineage>
</organism>
<keyword evidence="8" id="KW-0175">Coiled coil</keyword>
<proteinExistence type="predicted"/>
<dbReference type="PANTHER" id="PTHR11537">
    <property type="entry name" value="VOLTAGE-GATED POTASSIUM CHANNEL"/>
    <property type="match status" value="1"/>
</dbReference>
<evidence type="ECO:0000256" key="1">
    <source>
        <dbReference type="ARBA" id="ARBA00004141"/>
    </source>
</evidence>
<protein>
    <submittedName>
        <fullName evidence="11">Voltage-gated potassium channel</fullName>
    </submittedName>
</protein>
<dbReference type="PANTHER" id="PTHR11537:SF254">
    <property type="entry name" value="POTASSIUM VOLTAGE-GATED CHANNEL PROTEIN SHAB"/>
    <property type="match status" value="1"/>
</dbReference>
<dbReference type="GO" id="GO:0001508">
    <property type="term" value="P:action potential"/>
    <property type="evidence" value="ECO:0007669"/>
    <property type="project" value="TreeGrafter"/>
</dbReference>
<dbReference type="GO" id="GO:0008076">
    <property type="term" value="C:voltage-gated potassium channel complex"/>
    <property type="evidence" value="ECO:0007669"/>
    <property type="project" value="InterPro"/>
</dbReference>
<feature type="transmembrane region" description="Helical" evidence="9">
    <location>
        <begin position="177"/>
        <end position="201"/>
    </location>
</feature>
<evidence type="ECO:0000256" key="5">
    <source>
        <dbReference type="ARBA" id="ARBA00023065"/>
    </source>
</evidence>
<feature type="transmembrane region" description="Helical" evidence="9">
    <location>
        <begin position="128"/>
        <end position="148"/>
    </location>
</feature>
<evidence type="ECO:0000256" key="3">
    <source>
        <dbReference type="ARBA" id="ARBA00022692"/>
    </source>
</evidence>
<evidence type="ECO:0000259" key="10">
    <source>
        <dbReference type="Pfam" id="PF07885"/>
    </source>
</evidence>
<evidence type="ECO:0000256" key="7">
    <source>
        <dbReference type="ARBA" id="ARBA00023303"/>
    </source>
</evidence>
<evidence type="ECO:0000256" key="2">
    <source>
        <dbReference type="ARBA" id="ARBA00022448"/>
    </source>
</evidence>
<dbReference type="Proteomes" id="UP000182635">
    <property type="component" value="Unassembled WGS sequence"/>
</dbReference>
<dbReference type="AlphaFoldDB" id="A0A1I2Q291"/>
<evidence type="ECO:0000256" key="6">
    <source>
        <dbReference type="ARBA" id="ARBA00023136"/>
    </source>
</evidence>
<evidence type="ECO:0000313" key="11">
    <source>
        <dbReference type="EMBL" id="SFG19946.1"/>
    </source>
</evidence>
<keyword evidence="6 9" id="KW-0472">Membrane</keyword>
<dbReference type="RefSeq" id="WP_046922552.1">
    <property type="nucleotide sequence ID" value="NZ_AYYL01000002.1"/>
</dbReference>
<evidence type="ECO:0000256" key="4">
    <source>
        <dbReference type="ARBA" id="ARBA00022989"/>
    </source>
</evidence>
<dbReference type="Gene3D" id="1.20.120.350">
    <property type="entry name" value="Voltage-gated potassium channels. Chain C"/>
    <property type="match status" value="1"/>
</dbReference>